<dbReference type="HOGENOM" id="CLU_1187374_0_0_1"/>
<keyword evidence="3" id="KW-1185">Reference proteome</keyword>
<dbReference type="AlphaFoldDB" id="T1GBI4"/>
<dbReference type="InterPro" id="IPR029062">
    <property type="entry name" value="Class_I_gatase-like"/>
</dbReference>
<dbReference type="OMA" id="HEFDINE"/>
<dbReference type="EnsemblMetazoa" id="MESCA000616-RA">
    <property type="protein sequence ID" value="MESCA000616-PA"/>
    <property type="gene ID" value="MESCA000616"/>
</dbReference>
<dbReference type="InterPro" id="IPR039975">
    <property type="entry name" value="IFT52"/>
</dbReference>
<dbReference type="InterPro" id="IPR055458">
    <property type="entry name" value="IFT52_GIFT"/>
</dbReference>
<sequence>MSNRTAILFDISKNELFQVSDNFKTFQRKLMAFFKVEVCDDKLTKEKLNRVDGVILAAPQNRFFDDEIKLLWEYVDNGGKLWVMSAEGGDRKMSTNCNEILEKYGTLLNNDNVVRSHYYKNFHPKEATVAGGVVCESMWRHLITQNIDKIDYDFTDEKHQILFQYPYGSTLKVSDPSVILLTTGPAVYPFNRPIC</sequence>
<feature type="domain" description="IFT52 GIFT" evidence="1">
    <location>
        <begin position="7"/>
        <end position="195"/>
    </location>
</feature>
<evidence type="ECO:0000313" key="3">
    <source>
        <dbReference type="Proteomes" id="UP000015102"/>
    </source>
</evidence>
<reference evidence="3" key="1">
    <citation type="submission" date="2013-02" db="EMBL/GenBank/DDBJ databases">
        <authorList>
            <person name="Hughes D."/>
        </authorList>
    </citation>
    <scope>NUCLEOTIDE SEQUENCE</scope>
    <source>
        <strain>Durham</strain>
        <strain evidence="3">NC isolate 2 -- Noor lab</strain>
    </source>
</reference>
<reference evidence="2" key="2">
    <citation type="submission" date="2015-06" db="UniProtKB">
        <authorList>
            <consortium name="EnsemblMetazoa"/>
        </authorList>
    </citation>
    <scope>IDENTIFICATION</scope>
</reference>
<dbReference type="GO" id="GO:0005929">
    <property type="term" value="C:cilium"/>
    <property type="evidence" value="ECO:0007669"/>
    <property type="project" value="TreeGrafter"/>
</dbReference>
<dbReference type="GO" id="GO:0042073">
    <property type="term" value="P:intraciliary transport"/>
    <property type="evidence" value="ECO:0007669"/>
    <property type="project" value="TreeGrafter"/>
</dbReference>
<dbReference type="STRING" id="36166.T1GBI4"/>
<name>T1GBI4_MEGSC</name>
<dbReference type="EMBL" id="CAQQ02029602">
    <property type="status" value="NOT_ANNOTATED_CDS"/>
    <property type="molecule type" value="Genomic_DNA"/>
</dbReference>
<dbReference type="GO" id="GO:0005814">
    <property type="term" value="C:centriole"/>
    <property type="evidence" value="ECO:0007669"/>
    <property type="project" value="TreeGrafter"/>
</dbReference>
<dbReference type="SUPFAM" id="SSF52317">
    <property type="entry name" value="Class I glutamine amidotransferase-like"/>
    <property type="match status" value="1"/>
</dbReference>
<protein>
    <recommendedName>
        <fullName evidence="1">IFT52 GIFT domain-containing protein</fullName>
    </recommendedName>
</protein>
<dbReference type="Proteomes" id="UP000015102">
    <property type="component" value="Unassembled WGS sequence"/>
</dbReference>
<evidence type="ECO:0000313" key="2">
    <source>
        <dbReference type="EnsemblMetazoa" id="MESCA000616-PA"/>
    </source>
</evidence>
<dbReference type="GO" id="GO:0030992">
    <property type="term" value="C:intraciliary transport particle B"/>
    <property type="evidence" value="ECO:0007669"/>
    <property type="project" value="TreeGrafter"/>
</dbReference>
<accession>T1GBI4</accession>
<organism evidence="2 3">
    <name type="scientific">Megaselia scalaris</name>
    <name type="common">Humpbacked fly</name>
    <name type="synonym">Phora scalaris</name>
    <dbReference type="NCBI Taxonomy" id="36166"/>
    <lineage>
        <taxon>Eukaryota</taxon>
        <taxon>Metazoa</taxon>
        <taxon>Ecdysozoa</taxon>
        <taxon>Arthropoda</taxon>
        <taxon>Hexapoda</taxon>
        <taxon>Insecta</taxon>
        <taxon>Pterygota</taxon>
        <taxon>Neoptera</taxon>
        <taxon>Endopterygota</taxon>
        <taxon>Diptera</taxon>
        <taxon>Brachycera</taxon>
        <taxon>Muscomorpha</taxon>
        <taxon>Platypezoidea</taxon>
        <taxon>Phoridae</taxon>
        <taxon>Megaseliini</taxon>
        <taxon>Megaselia</taxon>
    </lineage>
</organism>
<proteinExistence type="predicted"/>
<dbReference type="PANTHER" id="PTHR12969">
    <property type="entry name" value="NGD5/OSM-6/IFT52"/>
    <property type="match status" value="1"/>
</dbReference>
<dbReference type="PANTHER" id="PTHR12969:SF7">
    <property type="entry name" value="INTRAFLAGELLAR TRANSPORT PROTEIN 52 HOMOLOG"/>
    <property type="match status" value="1"/>
</dbReference>
<dbReference type="GO" id="GO:0060271">
    <property type="term" value="P:cilium assembly"/>
    <property type="evidence" value="ECO:0007669"/>
    <property type="project" value="TreeGrafter"/>
</dbReference>
<evidence type="ECO:0000259" key="1">
    <source>
        <dbReference type="Pfam" id="PF23355"/>
    </source>
</evidence>
<dbReference type="Pfam" id="PF23355">
    <property type="entry name" value="IFT52_GIFT"/>
    <property type="match status" value="1"/>
</dbReference>